<evidence type="ECO:0000256" key="2">
    <source>
        <dbReference type="ARBA" id="ARBA00013017"/>
    </source>
</evidence>
<dbReference type="InterPro" id="IPR000866">
    <property type="entry name" value="AhpC/TSA"/>
</dbReference>
<dbReference type="CDD" id="cd02970">
    <property type="entry name" value="PRX_like2"/>
    <property type="match status" value="1"/>
</dbReference>
<dbReference type="InterPro" id="IPR013766">
    <property type="entry name" value="Thioredoxin_domain"/>
</dbReference>
<dbReference type="EC" id="1.11.1.24" evidence="2"/>
<dbReference type="PANTHER" id="PTHR42801">
    <property type="entry name" value="THIOREDOXIN-DEPENDENT PEROXIDE REDUCTASE"/>
    <property type="match status" value="1"/>
</dbReference>
<dbReference type="PROSITE" id="PS51352">
    <property type="entry name" value="THIOREDOXIN_2"/>
    <property type="match status" value="1"/>
</dbReference>
<keyword evidence="4" id="KW-0049">Antioxidant</keyword>
<evidence type="ECO:0000256" key="4">
    <source>
        <dbReference type="ARBA" id="ARBA00022862"/>
    </source>
</evidence>
<keyword evidence="5" id="KW-0560">Oxidoreductase</keyword>
<dbReference type="Gene3D" id="3.40.30.10">
    <property type="entry name" value="Glutaredoxin"/>
    <property type="match status" value="1"/>
</dbReference>
<sequence>MPLQSDLDGFRASWESRVGETIARLIAGDIEDLRATGILNHTAQAGDPVPVIKSLLDQHGLPFDLAALVAQKPVIVTFYRGGWCPYCNLELRGYQALLPEIRAAGAELVAVSPELPDHSLTTAEKNELTFTVLSDVGGALAAALGIRFTLSDAVRPFYEKAGHALPERNGDGIWALPMPATFVVAQGGRIAGAFIEPDYRRRLDPAEALSALTSLSPTVAL</sequence>
<dbReference type="EMBL" id="NOXS01000006">
    <property type="protein sequence ID" value="OYQ22707.1"/>
    <property type="molecule type" value="Genomic_DNA"/>
</dbReference>
<evidence type="ECO:0000256" key="11">
    <source>
        <dbReference type="ARBA" id="ARBA00049091"/>
    </source>
</evidence>
<dbReference type="SUPFAM" id="SSF52833">
    <property type="entry name" value="Thioredoxin-like"/>
    <property type="match status" value="1"/>
</dbReference>
<gene>
    <name evidence="13" type="ORF">CHR90_00110</name>
</gene>
<evidence type="ECO:0000256" key="7">
    <source>
        <dbReference type="ARBA" id="ARBA00023284"/>
    </source>
</evidence>
<proteinExistence type="inferred from homology"/>
<feature type="domain" description="Thioredoxin" evidence="12">
    <location>
        <begin position="43"/>
        <end position="217"/>
    </location>
</feature>
<evidence type="ECO:0000256" key="1">
    <source>
        <dbReference type="ARBA" id="ARBA00003330"/>
    </source>
</evidence>
<comment type="caution">
    <text evidence="13">The sequence shown here is derived from an EMBL/GenBank/DDBJ whole genome shotgun (WGS) entry which is preliminary data.</text>
</comment>
<evidence type="ECO:0000256" key="9">
    <source>
        <dbReference type="ARBA" id="ARBA00038489"/>
    </source>
</evidence>
<comment type="similarity">
    <text evidence="9">Belongs to the peroxiredoxin family. BCP/PrxQ subfamily.</text>
</comment>
<keyword evidence="3" id="KW-0575">Peroxidase</keyword>
<organism evidence="13 14">
    <name type="scientific">Elstera cyanobacteriorum</name>
    <dbReference type="NCBI Taxonomy" id="2022747"/>
    <lineage>
        <taxon>Bacteria</taxon>
        <taxon>Pseudomonadati</taxon>
        <taxon>Pseudomonadota</taxon>
        <taxon>Alphaproteobacteria</taxon>
        <taxon>Rhodospirillales</taxon>
        <taxon>Rhodospirillaceae</taxon>
        <taxon>Elstera</taxon>
    </lineage>
</organism>
<dbReference type="RefSeq" id="WP_094406497.1">
    <property type="nucleotide sequence ID" value="NZ_BMJZ01000018.1"/>
</dbReference>
<dbReference type="GO" id="GO:0034599">
    <property type="term" value="P:cellular response to oxidative stress"/>
    <property type="evidence" value="ECO:0007669"/>
    <property type="project" value="TreeGrafter"/>
</dbReference>
<evidence type="ECO:0000259" key="12">
    <source>
        <dbReference type="PROSITE" id="PS51352"/>
    </source>
</evidence>
<comment type="function">
    <text evidence="1">Thiol-specific peroxidase that catalyzes the reduction of hydrogen peroxide and organic hydroperoxides to water and alcohols, respectively. Plays a role in cell protection against oxidative stress by detoxifying peroxides and as sensor of hydrogen peroxide-mediated signaling events.</text>
</comment>
<dbReference type="GO" id="GO:0005737">
    <property type="term" value="C:cytoplasm"/>
    <property type="evidence" value="ECO:0007669"/>
    <property type="project" value="TreeGrafter"/>
</dbReference>
<evidence type="ECO:0000313" key="14">
    <source>
        <dbReference type="Proteomes" id="UP000216361"/>
    </source>
</evidence>
<evidence type="ECO:0000256" key="3">
    <source>
        <dbReference type="ARBA" id="ARBA00022559"/>
    </source>
</evidence>
<protein>
    <recommendedName>
        <fullName evidence="2">thioredoxin-dependent peroxiredoxin</fullName>
        <ecNumber evidence="2">1.11.1.24</ecNumber>
    </recommendedName>
    <alternativeName>
        <fullName evidence="8">Thioredoxin peroxidase</fullName>
    </alternativeName>
    <alternativeName>
        <fullName evidence="10">Thioredoxin-dependent peroxiredoxin Bcp</fullName>
    </alternativeName>
</protein>
<dbReference type="Proteomes" id="UP000216361">
    <property type="component" value="Unassembled WGS sequence"/>
</dbReference>
<keyword evidence="14" id="KW-1185">Reference proteome</keyword>
<evidence type="ECO:0000256" key="10">
    <source>
        <dbReference type="ARBA" id="ARBA00042639"/>
    </source>
</evidence>
<accession>A0A255Y0B0</accession>
<dbReference type="Pfam" id="PF00578">
    <property type="entry name" value="AhpC-TSA"/>
    <property type="match status" value="1"/>
</dbReference>
<reference evidence="13 14" key="1">
    <citation type="submission" date="2017-07" db="EMBL/GenBank/DDBJ databases">
        <title>Elstera cyanobacteriorum sp. nov., a novel bacterium isolated from cyanobacterial aggregates in a eutrophic lake.</title>
        <authorList>
            <person name="Cai H."/>
        </authorList>
    </citation>
    <scope>NUCLEOTIDE SEQUENCE [LARGE SCALE GENOMIC DNA]</scope>
    <source>
        <strain evidence="13 14">TH019</strain>
    </source>
</reference>
<dbReference type="InterPro" id="IPR036249">
    <property type="entry name" value="Thioredoxin-like_sf"/>
</dbReference>
<comment type="catalytic activity">
    <reaction evidence="11">
        <text>a hydroperoxide + [thioredoxin]-dithiol = an alcohol + [thioredoxin]-disulfide + H2O</text>
        <dbReference type="Rhea" id="RHEA:62620"/>
        <dbReference type="Rhea" id="RHEA-COMP:10698"/>
        <dbReference type="Rhea" id="RHEA-COMP:10700"/>
        <dbReference type="ChEBI" id="CHEBI:15377"/>
        <dbReference type="ChEBI" id="CHEBI:29950"/>
        <dbReference type="ChEBI" id="CHEBI:30879"/>
        <dbReference type="ChEBI" id="CHEBI:35924"/>
        <dbReference type="ChEBI" id="CHEBI:50058"/>
        <dbReference type="EC" id="1.11.1.24"/>
    </reaction>
</comment>
<keyword evidence="7" id="KW-0676">Redox-active center</keyword>
<keyword evidence="6" id="KW-1015">Disulfide bond</keyword>
<dbReference type="InterPro" id="IPR050924">
    <property type="entry name" value="Peroxiredoxin_BCP/PrxQ"/>
</dbReference>
<dbReference type="OrthoDB" id="9809746at2"/>
<evidence type="ECO:0000256" key="8">
    <source>
        <dbReference type="ARBA" id="ARBA00032824"/>
    </source>
</evidence>
<evidence type="ECO:0000256" key="5">
    <source>
        <dbReference type="ARBA" id="ARBA00023002"/>
    </source>
</evidence>
<dbReference type="GO" id="GO:0045454">
    <property type="term" value="P:cell redox homeostasis"/>
    <property type="evidence" value="ECO:0007669"/>
    <property type="project" value="TreeGrafter"/>
</dbReference>
<dbReference type="GO" id="GO:0008379">
    <property type="term" value="F:thioredoxin peroxidase activity"/>
    <property type="evidence" value="ECO:0007669"/>
    <property type="project" value="TreeGrafter"/>
</dbReference>
<dbReference type="AlphaFoldDB" id="A0A255Y0B0"/>
<name>A0A255Y0B0_9PROT</name>
<evidence type="ECO:0000256" key="6">
    <source>
        <dbReference type="ARBA" id="ARBA00023157"/>
    </source>
</evidence>
<dbReference type="PANTHER" id="PTHR42801:SF7">
    <property type="entry name" value="SLL1159 PROTEIN"/>
    <property type="match status" value="1"/>
</dbReference>
<evidence type="ECO:0000313" key="13">
    <source>
        <dbReference type="EMBL" id="OYQ22707.1"/>
    </source>
</evidence>